<accession>A0AAV4LH88</accession>
<feature type="domain" description="Penicillin-binding protein transpeptidase" evidence="18">
    <location>
        <begin position="387"/>
        <end position="641"/>
    </location>
</feature>
<evidence type="ECO:0000256" key="10">
    <source>
        <dbReference type="ARBA" id="ARBA00022960"/>
    </source>
</evidence>
<feature type="transmembrane region" description="Helical" evidence="17">
    <location>
        <begin position="34"/>
        <end position="56"/>
    </location>
</feature>
<dbReference type="GO" id="GO:0009252">
    <property type="term" value="P:peptidoglycan biosynthetic process"/>
    <property type="evidence" value="ECO:0007669"/>
    <property type="project" value="UniProtKB-KW"/>
</dbReference>
<dbReference type="Pfam" id="PF00905">
    <property type="entry name" value="Transpeptidase"/>
    <property type="match status" value="1"/>
</dbReference>
<dbReference type="SUPFAM" id="SSF49265">
    <property type="entry name" value="Fibronectin type III"/>
    <property type="match status" value="1"/>
</dbReference>
<evidence type="ECO:0000256" key="7">
    <source>
        <dbReference type="ARBA" id="ARBA00022676"/>
    </source>
</evidence>
<keyword evidence="11" id="KW-0573">Peptidoglycan synthesis</keyword>
<dbReference type="GO" id="GO:0005886">
    <property type="term" value="C:plasma membrane"/>
    <property type="evidence" value="ECO:0007669"/>
    <property type="project" value="UniProtKB-SubCell"/>
</dbReference>
<dbReference type="EMBL" id="BOQE01000001">
    <property type="protein sequence ID" value="GIM47182.1"/>
    <property type="molecule type" value="Genomic_DNA"/>
</dbReference>
<dbReference type="AlphaFoldDB" id="A0AAV4LH88"/>
<dbReference type="InterPro" id="IPR036950">
    <property type="entry name" value="PBP_transglycosylase"/>
</dbReference>
<dbReference type="InterPro" id="IPR050396">
    <property type="entry name" value="Glycosyltr_51/Transpeptidase"/>
</dbReference>
<dbReference type="GO" id="GO:0030288">
    <property type="term" value="C:outer membrane-bounded periplasmic space"/>
    <property type="evidence" value="ECO:0007669"/>
    <property type="project" value="TreeGrafter"/>
</dbReference>
<feature type="domain" description="Glycosyl transferase family 51" evidence="19">
    <location>
        <begin position="87"/>
        <end position="268"/>
    </location>
</feature>
<dbReference type="Gene3D" id="3.40.710.10">
    <property type="entry name" value="DD-peptidase/beta-lactamase superfamily"/>
    <property type="match status" value="1"/>
</dbReference>
<keyword evidence="4" id="KW-1003">Cell membrane</keyword>
<comment type="similarity">
    <text evidence="2">In the C-terminal section; belongs to the transpeptidase family.</text>
</comment>
<dbReference type="SUPFAM" id="SSF56601">
    <property type="entry name" value="beta-lactamase/transpeptidase-like"/>
    <property type="match status" value="1"/>
</dbReference>
<keyword evidence="14" id="KW-0961">Cell wall biogenesis/degradation</keyword>
<evidence type="ECO:0000256" key="16">
    <source>
        <dbReference type="ARBA" id="ARBA00049902"/>
    </source>
</evidence>
<evidence type="ECO:0000313" key="20">
    <source>
        <dbReference type="EMBL" id="GIM47182.1"/>
    </source>
</evidence>
<protein>
    <recommendedName>
        <fullName evidence="22">Penicillin-sensitive transpeptidase</fullName>
    </recommendedName>
</protein>
<keyword evidence="12 17" id="KW-0472">Membrane</keyword>
<dbReference type="CDD" id="cd00063">
    <property type="entry name" value="FN3"/>
    <property type="match status" value="1"/>
</dbReference>
<dbReference type="FunFam" id="1.10.3810.10:FF:000001">
    <property type="entry name" value="Penicillin-binding protein 1A"/>
    <property type="match status" value="1"/>
</dbReference>
<name>A0AAV4LH88_9BACL</name>
<evidence type="ECO:0000256" key="13">
    <source>
        <dbReference type="ARBA" id="ARBA00023268"/>
    </source>
</evidence>
<dbReference type="GO" id="GO:0006508">
    <property type="term" value="P:proteolysis"/>
    <property type="evidence" value="ECO:0007669"/>
    <property type="project" value="UniProtKB-KW"/>
</dbReference>
<evidence type="ECO:0000256" key="4">
    <source>
        <dbReference type="ARBA" id="ARBA00022475"/>
    </source>
</evidence>
<keyword evidence="17" id="KW-1133">Transmembrane helix</keyword>
<dbReference type="InterPro" id="IPR036116">
    <property type="entry name" value="FN3_sf"/>
</dbReference>
<keyword evidence="10" id="KW-0133">Cell shape</keyword>
<dbReference type="PANTHER" id="PTHR32282">
    <property type="entry name" value="BINDING PROTEIN TRANSPEPTIDASE, PUTATIVE-RELATED"/>
    <property type="match status" value="1"/>
</dbReference>
<evidence type="ECO:0000259" key="18">
    <source>
        <dbReference type="Pfam" id="PF00905"/>
    </source>
</evidence>
<dbReference type="InterPro" id="IPR023346">
    <property type="entry name" value="Lysozyme-like_dom_sf"/>
</dbReference>
<dbReference type="GO" id="GO:0071555">
    <property type="term" value="P:cell wall organization"/>
    <property type="evidence" value="ECO:0007669"/>
    <property type="project" value="UniProtKB-KW"/>
</dbReference>
<sequence length="898" mass="100692">MTKRTKKASHHESSSLLSRSVSKKRASAKSCTRFIKWIGIPVLFLIVIGCATAFGYTVKQVNETPPLDIQSIINVAATTNIYDRNNKRIGQIQEDGFREPIKSLSELSPYIPKAFIAAEDKNFFTHSGINPFSMIRAGIQNIFGLKIISGASTITQQVIKNVYFPNQNRTIDRKIQEIILALRLEKKMTKDEILKNYLNWIYFGKSGSTNLYGIRAASQAVFGKQPKDLNLAQAAFLAALPNNPSLYNVTTHLENTMTRQRYILNQMKADGFISDAELKEANRFDIRASIIKEHVHHSTDQPYLLAEIKQRAIEALQNAGHYQSFDEVAKELSRGGYRVYTTIDCELQRTIQNIIENPALFPADISYRVHTNEGKEIFAERAKEQVGAVLIDNRTGGILAVGAGRDYKSNQNNHTLLPRQPGSLMKPLAVYGPAVEKRLFFPGTVIDDVPTVWNDPSVSSGKYFPFNWDRKFHGLVTVREAFRQSYNIPALKVFDKITPAVGLTYVKRMGITTIQPEDYHLASGIGGMSLGLTVEEATSAYTTFPNQGVWRDSFLIDKIVDRNNHVVYEHKRREQRVFSPQTAYILTDMMKDVVNKGTASFVGSHFPGRSIAGKTGTTNDDKDAWFIGYTPDITLGIWVGYDIPYPLKKNESKRPQILWNAIMDRVVKRISEDHLHFAGPPEGIVRVEISRFSGKLPTAWVRELGAVTSDLFVRGTEPTEFDDVLTKLNYVEIGGKKYVVDRKIPLGISKEGIFIKRAPYVLPNNETRYKPLDANMEIPKERLQFDENHLPNELSPFSSDKDNVKRKKNVSVSPSGIHVNQSVIGVSLHWVELPHAKGYTVYRSTDGVTYVPLATVKSSAYSDISALPGVTYFYKLTTITTSGESPPSQAVSITAGNY</sequence>
<dbReference type="Gene3D" id="1.10.3810.10">
    <property type="entry name" value="Biosynthetic peptidoglycan transglycosylase-like"/>
    <property type="match status" value="1"/>
</dbReference>
<comment type="caution">
    <text evidence="20">The sequence shown here is derived from an EMBL/GenBank/DDBJ whole genome shotgun (WGS) entry which is preliminary data.</text>
</comment>
<dbReference type="GO" id="GO:0008955">
    <property type="term" value="F:peptidoglycan glycosyltransferase activity"/>
    <property type="evidence" value="ECO:0007669"/>
    <property type="project" value="UniProtKB-EC"/>
</dbReference>
<keyword evidence="17" id="KW-0812">Transmembrane</keyword>
<dbReference type="GO" id="GO:0009002">
    <property type="term" value="F:serine-type D-Ala-D-Ala carboxypeptidase activity"/>
    <property type="evidence" value="ECO:0007669"/>
    <property type="project" value="UniProtKB-EC"/>
</dbReference>
<dbReference type="GO" id="GO:0008360">
    <property type="term" value="P:regulation of cell shape"/>
    <property type="evidence" value="ECO:0007669"/>
    <property type="project" value="UniProtKB-KW"/>
</dbReference>
<evidence type="ECO:0000256" key="6">
    <source>
        <dbReference type="ARBA" id="ARBA00022670"/>
    </source>
</evidence>
<dbReference type="InterPro" id="IPR012338">
    <property type="entry name" value="Beta-lactam/transpept-like"/>
</dbReference>
<evidence type="ECO:0000256" key="17">
    <source>
        <dbReference type="SAM" id="Phobius"/>
    </source>
</evidence>
<dbReference type="SUPFAM" id="SSF53955">
    <property type="entry name" value="Lysozyme-like"/>
    <property type="match status" value="1"/>
</dbReference>
<evidence type="ECO:0000256" key="5">
    <source>
        <dbReference type="ARBA" id="ARBA00022645"/>
    </source>
</evidence>
<keyword evidence="7" id="KW-0328">Glycosyltransferase</keyword>
<evidence type="ECO:0000256" key="3">
    <source>
        <dbReference type="ARBA" id="ARBA00007739"/>
    </source>
</evidence>
<keyword evidence="9" id="KW-0378">Hydrolase</keyword>
<organism evidence="20 21">
    <name type="scientific">Collibacillus ludicampi</name>
    <dbReference type="NCBI Taxonomy" id="2771369"/>
    <lineage>
        <taxon>Bacteria</taxon>
        <taxon>Bacillati</taxon>
        <taxon>Bacillota</taxon>
        <taxon>Bacilli</taxon>
        <taxon>Bacillales</taxon>
        <taxon>Alicyclobacillaceae</taxon>
        <taxon>Collibacillus</taxon>
    </lineage>
</organism>
<evidence type="ECO:0000259" key="19">
    <source>
        <dbReference type="Pfam" id="PF00912"/>
    </source>
</evidence>
<dbReference type="PANTHER" id="PTHR32282:SF11">
    <property type="entry name" value="PENICILLIN-BINDING PROTEIN 1B"/>
    <property type="match status" value="1"/>
</dbReference>
<evidence type="ECO:0000313" key="21">
    <source>
        <dbReference type="Proteomes" id="UP001057291"/>
    </source>
</evidence>
<comment type="similarity">
    <text evidence="3">In the N-terminal section; belongs to the glycosyltransferase 51 family.</text>
</comment>
<evidence type="ECO:0000256" key="8">
    <source>
        <dbReference type="ARBA" id="ARBA00022679"/>
    </source>
</evidence>
<gene>
    <name evidence="20" type="ORF">DNHGIG_27310</name>
</gene>
<keyword evidence="5" id="KW-0121">Carboxypeptidase</keyword>
<comment type="catalytic activity">
    <reaction evidence="15">
        <text>Preferential cleavage: (Ac)2-L-Lys-D-Ala-|-D-Ala. Also transpeptidation of peptidyl-alanyl moieties that are N-acyl substituents of D-alanine.</text>
        <dbReference type="EC" id="3.4.16.4"/>
    </reaction>
</comment>
<proteinExistence type="inferred from homology"/>
<evidence type="ECO:0000256" key="12">
    <source>
        <dbReference type="ARBA" id="ARBA00023136"/>
    </source>
</evidence>
<evidence type="ECO:0000256" key="15">
    <source>
        <dbReference type="ARBA" id="ARBA00034000"/>
    </source>
</evidence>
<dbReference type="Pfam" id="PF00912">
    <property type="entry name" value="Transgly"/>
    <property type="match status" value="1"/>
</dbReference>
<comment type="catalytic activity">
    <reaction evidence="16">
        <text>[GlcNAc-(1-&gt;4)-Mur2Ac(oyl-L-Ala-gamma-D-Glu-L-Lys-D-Ala-D-Ala)](n)-di-trans,octa-cis-undecaprenyl diphosphate + beta-D-GlcNAc-(1-&gt;4)-Mur2Ac(oyl-L-Ala-gamma-D-Glu-L-Lys-D-Ala-D-Ala)-di-trans,octa-cis-undecaprenyl diphosphate = [GlcNAc-(1-&gt;4)-Mur2Ac(oyl-L-Ala-gamma-D-Glu-L-Lys-D-Ala-D-Ala)](n+1)-di-trans,octa-cis-undecaprenyl diphosphate + di-trans,octa-cis-undecaprenyl diphosphate + H(+)</text>
        <dbReference type="Rhea" id="RHEA:23708"/>
        <dbReference type="Rhea" id="RHEA-COMP:9602"/>
        <dbReference type="Rhea" id="RHEA-COMP:9603"/>
        <dbReference type="ChEBI" id="CHEBI:15378"/>
        <dbReference type="ChEBI" id="CHEBI:58405"/>
        <dbReference type="ChEBI" id="CHEBI:60033"/>
        <dbReference type="ChEBI" id="CHEBI:78435"/>
        <dbReference type="EC" id="2.4.99.28"/>
    </reaction>
</comment>
<dbReference type="InterPro" id="IPR001264">
    <property type="entry name" value="Glyco_trans_51"/>
</dbReference>
<evidence type="ECO:0000256" key="14">
    <source>
        <dbReference type="ARBA" id="ARBA00023316"/>
    </source>
</evidence>
<reference evidence="20" key="1">
    <citation type="journal article" date="2023" name="Int. J. Syst. Evol. Microbiol.">
        <title>Collibacillus ludicampi gen. nov., sp. nov., a new soil bacterium of the family Alicyclobacillaceae.</title>
        <authorList>
            <person name="Jojima T."/>
            <person name="Ioku Y."/>
            <person name="Fukuta Y."/>
            <person name="Shirasaka N."/>
            <person name="Matsumura Y."/>
            <person name="Mori M."/>
        </authorList>
    </citation>
    <scope>NUCLEOTIDE SEQUENCE</scope>
    <source>
        <strain evidence="20">TP075</strain>
    </source>
</reference>
<dbReference type="InterPro" id="IPR003961">
    <property type="entry name" value="FN3_dom"/>
</dbReference>
<keyword evidence="13" id="KW-0511">Multifunctional enzyme</keyword>
<dbReference type="Proteomes" id="UP001057291">
    <property type="component" value="Unassembled WGS sequence"/>
</dbReference>
<keyword evidence="6" id="KW-0645">Protease</keyword>
<evidence type="ECO:0000256" key="11">
    <source>
        <dbReference type="ARBA" id="ARBA00022984"/>
    </source>
</evidence>
<evidence type="ECO:0000256" key="2">
    <source>
        <dbReference type="ARBA" id="ARBA00007090"/>
    </source>
</evidence>
<dbReference type="RefSeq" id="WP_282200198.1">
    <property type="nucleotide sequence ID" value="NZ_BOQE01000001.1"/>
</dbReference>
<comment type="subcellular location">
    <subcellularLocation>
        <location evidence="1">Cell membrane</location>
    </subcellularLocation>
</comment>
<keyword evidence="8" id="KW-0808">Transferase</keyword>
<dbReference type="Gene3D" id="2.60.40.10">
    <property type="entry name" value="Immunoglobulins"/>
    <property type="match status" value="1"/>
</dbReference>
<keyword evidence="21" id="KW-1185">Reference proteome</keyword>
<evidence type="ECO:0008006" key="22">
    <source>
        <dbReference type="Google" id="ProtNLM"/>
    </source>
</evidence>
<dbReference type="GO" id="GO:0008658">
    <property type="term" value="F:penicillin binding"/>
    <property type="evidence" value="ECO:0007669"/>
    <property type="project" value="InterPro"/>
</dbReference>
<dbReference type="InterPro" id="IPR001460">
    <property type="entry name" value="PCN-bd_Tpept"/>
</dbReference>
<evidence type="ECO:0000256" key="9">
    <source>
        <dbReference type="ARBA" id="ARBA00022801"/>
    </source>
</evidence>
<dbReference type="InterPro" id="IPR013783">
    <property type="entry name" value="Ig-like_fold"/>
</dbReference>
<evidence type="ECO:0000256" key="1">
    <source>
        <dbReference type="ARBA" id="ARBA00004236"/>
    </source>
</evidence>